<dbReference type="AlphaFoldDB" id="A0A9D4N3H9"/>
<reference evidence="1" key="1">
    <citation type="journal article" date="2019" name="bioRxiv">
        <title>The Genome of the Zebra Mussel, Dreissena polymorpha: A Resource for Invasive Species Research.</title>
        <authorList>
            <person name="McCartney M.A."/>
            <person name="Auch B."/>
            <person name="Kono T."/>
            <person name="Mallez S."/>
            <person name="Zhang Y."/>
            <person name="Obille A."/>
            <person name="Becker A."/>
            <person name="Abrahante J.E."/>
            <person name="Garbe J."/>
            <person name="Badalamenti J.P."/>
            <person name="Herman A."/>
            <person name="Mangelson H."/>
            <person name="Liachko I."/>
            <person name="Sullivan S."/>
            <person name="Sone E.D."/>
            <person name="Koren S."/>
            <person name="Silverstein K.A.T."/>
            <person name="Beckman K.B."/>
            <person name="Gohl D.M."/>
        </authorList>
    </citation>
    <scope>NUCLEOTIDE SEQUENCE</scope>
    <source>
        <strain evidence="1">Duluth1</strain>
        <tissue evidence="1">Whole animal</tissue>
    </source>
</reference>
<protein>
    <submittedName>
        <fullName evidence="1">Uncharacterized protein</fullName>
    </submittedName>
</protein>
<dbReference type="EMBL" id="JAIWYP010000001">
    <property type="protein sequence ID" value="KAH3888963.1"/>
    <property type="molecule type" value="Genomic_DNA"/>
</dbReference>
<sequence length="113" mass="12497">MDILKNNALLGCFQCRVDGIAGQFWIAVEVLVSSWEDLPHWYRLLDREVTAQNASWKAVQLLKAILKEYLADLDVKQACLTQVIEEMGTTDRTSAIASLLAIESAIVSSALTS</sequence>
<keyword evidence="2" id="KW-1185">Reference proteome</keyword>
<organism evidence="1 2">
    <name type="scientific">Dreissena polymorpha</name>
    <name type="common">Zebra mussel</name>
    <name type="synonym">Mytilus polymorpha</name>
    <dbReference type="NCBI Taxonomy" id="45954"/>
    <lineage>
        <taxon>Eukaryota</taxon>
        <taxon>Metazoa</taxon>
        <taxon>Spiralia</taxon>
        <taxon>Lophotrochozoa</taxon>
        <taxon>Mollusca</taxon>
        <taxon>Bivalvia</taxon>
        <taxon>Autobranchia</taxon>
        <taxon>Heteroconchia</taxon>
        <taxon>Euheterodonta</taxon>
        <taxon>Imparidentia</taxon>
        <taxon>Neoheterodontei</taxon>
        <taxon>Myida</taxon>
        <taxon>Dreissenoidea</taxon>
        <taxon>Dreissenidae</taxon>
        <taxon>Dreissena</taxon>
    </lineage>
</organism>
<comment type="caution">
    <text evidence="1">The sequence shown here is derived from an EMBL/GenBank/DDBJ whole genome shotgun (WGS) entry which is preliminary data.</text>
</comment>
<reference evidence="1" key="2">
    <citation type="submission" date="2020-11" db="EMBL/GenBank/DDBJ databases">
        <authorList>
            <person name="McCartney M.A."/>
            <person name="Auch B."/>
            <person name="Kono T."/>
            <person name="Mallez S."/>
            <person name="Becker A."/>
            <person name="Gohl D.M."/>
            <person name="Silverstein K.A.T."/>
            <person name="Koren S."/>
            <person name="Bechman K.B."/>
            <person name="Herman A."/>
            <person name="Abrahante J.E."/>
            <person name="Garbe J."/>
        </authorList>
    </citation>
    <scope>NUCLEOTIDE SEQUENCE</scope>
    <source>
        <strain evidence="1">Duluth1</strain>
        <tissue evidence="1">Whole animal</tissue>
    </source>
</reference>
<gene>
    <name evidence="1" type="ORF">DPMN_013008</name>
</gene>
<name>A0A9D4N3H9_DREPO</name>
<accession>A0A9D4N3H9</accession>
<evidence type="ECO:0000313" key="2">
    <source>
        <dbReference type="Proteomes" id="UP000828390"/>
    </source>
</evidence>
<proteinExistence type="predicted"/>
<evidence type="ECO:0000313" key="1">
    <source>
        <dbReference type="EMBL" id="KAH3888963.1"/>
    </source>
</evidence>
<dbReference type="Proteomes" id="UP000828390">
    <property type="component" value="Unassembled WGS sequence"/>
</dbReference>